<organism evidence="8 9">
    <name type="scientific">Vulpes vulpes</name>
    <name type="common">Red fox</name>
    <dbReference type="NCBI Taxonomy" id="9627"/>
    <lineage>
        <taxon>Eukaryota</taxon>
        <taxon>Metazoa</taxon>
        <taxon>Chordata</taxon>
        <taxon>Craniata</taxon>
        <taxon>Vertebrata</taxon>
        <taxon>Euteleostomi</taxon>
        <taxon>Mammalia</taxon>
        <taxon>Eutheria</taxon>
        <taxon>Laurasiatheria</taxon>
        <taxon>Carnivora</taxon>
        <taxon>Caniformia</taxon>
        <taxon>Canidae</taxon>
        <taxon>Vulpes</taxon>
    </lineage>
</organism>
<evidence type="ECO:0000256" key="1">
    <source>
        <dbReference type="ARBA" id="ARBA00004167"/>
    </source>
</evidence>
<dbReference type="GO" id="GO:0120020">
    <property type="term" value="F:cholesterol transfer activity"/>
    <property type="evidence" value="ECO:0007669"/>
    <property type="project" value="TreeGrafter"/>
</dbReference>
<dbReference type="GeneID" id="112920300"/>
<evidence type="ECO:0000256" key="4">
    <source>
        <dbReference type="ARBA" id="ARBA00023136"/>
    </source>
</evidence>
<dbReference type="Pfam" id="PF02893">
    <property type="entry name" value="GRAM"/>
    <property type="match status" value="1"/>
</dbReference>
<name>A0A3Q7S6I3_VULVU</name>
<dbReference type="PANTHER" id="PTHR23319:SF3">
    <property type="entry name" value="PROTEIN ASTER-B"/>
    <property type="match status" value="1"/>
</dbReference>
<dbReference type="Proteomes" id="UP001652641">
    <property type="component" value="Chromosome 12"/>
</dbReference>
<evidence type="ECO:0000256" key="5">
    <source>
        <dbReference type="SAM" id="MobiDB-lite"/>
    </source>
</evidence>
<feature type="compositionally biased region" description="Polar residues" evidence="5">
    <location>
        <begin position="91"/>
        <end position="100"/>
    </location>
</feature>
<feature type="compositionally biased region" description="Basic and acidic residues" evidence="5">
    <location>
        <begin position="688"/>
        <end position="699"/>
    </location>
</feature>
<feature type="transmembrane region" description="Helical" evidence="6">
    <location>
        <begin position="766"/>
        <end position="786"/>
    </location>
</feature>
<feature type="compositionally biased region" description="Polar residues" evidence="5">
    <location>
        <begin position="424"/>
        <end position="438"/>
    </location>
</feature>
<dbReference type="Gene3D" id="2.30.29.30">
    <property type="entry name" value="Pleckstrin-homology domain (PH domain)/Phosphotyrosine-binding domain (PTB)"/>
    <property type="match status" value="1"/>
</dbReference>
<feature type="compositionally biased region" description="Polar residues" evidence="5">
    <location>
        <begin position="152"/>
        <end position="162"/>
    </location>
</feature>
<dbReference type="PROSITE" id="PS51778">
    <property type="entry name" value="VAST"/>
    <property type="match status" value="1"/>
</dbReference>
<dbReference type="CDD" id="cd13220">
    <property type="entry name" value="PH-GRAM_GRAMDC"/>
    <property type="match status" value="1"/>
</dbReference>
<dbReference type="PANTHER" id="PTHR23319">
    <property type="entry name" value="GRAM DOMAIN CONTAINING 1B, ISOFORM E"/>
    <property type="match status" value="1"/>
</dbReference>
<dbReference type="GO" id="GO:0032366">
    <property type="term" value="P:intracellular sterol transport"/>
    <property type="evidence" value="ECO:0007669"/>
    <property type="project" value="TreeGrafter"/>
</dbReference>
<dbReference type="GO" id="GO:0015485">
    <property type="term" value="F:cholesterol binding"/>
    <property type="evidence" value="ECO:0007669"/>
    <property type="project" value="TreeGrafter"/>
</dbReference>
<gene>
    <name evidence="9" type="primary">GRAMD1B</name>
</gene>
<feature type="region of interest" description="Disordered" evidence="5">
    <location>
        <begin position="1"/>
        <end position="103"/>
    </location>
</feature>
<dbReference type="CTD" id="57476"/>
<feature type="compositionally biased region" description="Basic and acidic residues" evidence="5">
    <location>
        <begin position="134"/>
        <end position="151"/>
    </location>
</feature>
<evidence type="ECO:0000259" key="7">
    <source>
        <dbReference type="PROSITE" id="PS51778"/>
    </source>
</evidence>
<evidence type="ECO:0000256" key="3">
    <source>
        <dbReference type="ARBA" id="ARBA00022989"/>
    </source>
</evidence>
<keyword evidence="2 6" id="KW-0812">Transmembrane</keyword>
<accession>A0A3Q7S6I3</accession>
<reference evidence="9" key="2">
    <citation type="submission" date="2025-08" db="UniProtKB">
        <authorList>
            <consortium name="RefSeq"/>
        </authorList>
    </citation>
    <scope>IDENTIFICATION</scope>
    <source>
        <tissue evidence="9">Cell line</tissue>
    </source>
</reference>
<feature type="compositionally biased region" description="Basic residues" evidence="5">
    <location>
        <begin position="38"/>
        <end position="49"/>
    </location>
</feature>
<keyword evidence="3 6" id="KW-1133">Transmembrane helix</keyword>
<feature type="domain" description="VASt" evidence="7">
    <location>
        <begin position="515"/>
        <end position="686"/>
    </location>
</feature>
<dbReference type="GO" id="GO:0005886">
    <property type="term" value="C:plasma membrane"/>
    <property type="evidence" value="ECO:0007669"/>
    <property type="project" value="TreeGrafter"/>
</dbReference>
<keyword evidence="8" id="KW-1185">Reference proteome</keyword>
<dbReference type="RefSeq" id="XP_025854799.1">
    <property type="nucleotide sequence ID" value="XM_025999014.2"/>
</dbReference>
<feature type="compositionally biased region" description="Low complexity" evidence="5">
    <location>
        <begin position="123"/>
        <end position="133"/>
    </location>
</feature>
<keyword evidence="4 6" id="KW-0472">Membrane</keyword>
<dbReference type="GO" id="GO:0140268">
    <property type="term" value="C:endoplasmic reticulum-plasma membrane contact site"/>
    <property type="evidence" value="ECO:0007669"/>
    <property type="project" value="TreeGrafter"/>
</dbReference>
<feature type="compositionally biased region" description="Polar residues" evidence="5">
    <location>
        <begin position="402"/>
        <end position="411"/>
    </location>
</feature>
<dbReference type="AlphaFoldDB" id="A0A3Q7S6I3"/>
<evidence type="ECO:0000256" key="2">
    <source>
        <dbReference type="ARBA" id="ARBA00022692"/>
    </source>
</evidence>
<dbReference type="InterPro" id="IPR031968">
    <property type="entry name" value="VASt"/>
</dbReference>
<dbReference type="Pfam" id="PF16016">
    <property type="entry name" value="VASt"/>
    <property type="match status" value="1"/>
</dbReference>
<comment type="subcellular location">
    <subcellularLocation>
        <location evidence="1">Membrane</location>
        <topology evidence="1">Single-pass membrane protein</topology>
    </subcellularLocation>
</comment>
<dbReference type="FunFam" id="2.30.29.30:FF:000008">
    <property type="entry name" value="GRAM domain containing 1B"/>
    <property type="match status" value="1"/>
</dbReference>
<evidence type="ECO:0000256" key="6">
    <source>
        <dbReference type="SAM" id="Phobius"/>
    </source>
</evidence>
<feature type="compositionally biased region" description="Low complexity" evidence="5">
    <location>
        <begin position="16"/>
        <end position="37"/>
    </location>
</feature>
<evidence type="ECO:0000313" key="9">
    <source>
        <dbReference type="RefSeq" id="XP_025854799.1"/>
    </source>
</evidence>
<dbReference type="InterPro" id="IPR011993">
    <property type="entry name" value="PH-like_dom_sf"/>
</dbReference>
<proteinExistence type="predicted"/>
<dbReference type="SMART" id="SM00568">
    <property type="entry name" value="GRAM"/>
    <property type="match status" value="1"/>
</dbReference>
<feature type="region of interest" description="Disordered" evidence="5">
    <location>
        <begin position="397"/>
        <end position="444"/>
    </location>
</feature>
<evidence type="ECO:0000313" key="8">
    <source>
        <dbReference type="Proteomes" id="UP001652641"/>
    </source>
</evidence>
<feature type="region of interest" description="Disordered" evidence="5">
    <location>
        <begin position="118"/>
        <end position="224"/>
    </location>
</feature>
<feature type="region of interest" description="Disordered" evidence="5">
    <location>
        <begin position="686"/>
        <end position="710"/>
    </location>
</feature>
<feature type="compositionally biased region" description="Low complexity" evidence="5">
    <location>
        <begin position="202"/>
        <end position="213"/>
    </location>
</feature>
<dbReference type="GO" id="GO:0005789">
    <property type="term" value="C:endoplasmic reticulum membrane"/>
    <property type="evidence" value="ECO:0007669"/>
    <property type="project" value="TreeGrafter"/>
</dbReference>
<sequence length="901" mass="103273">MPAANMLENPQPPALQVPAPQGAPEGGPLWSSSSTPTLRRRRFKMRRTKNVQEQSLEAGLARELPGVLAPGKEFLQLPSIEITPSSDEDTPWSNCSTPSASPRRKRFLLRKWLRVRERKECSESSSQQSSQQSSHDDDSSRFLSPRAREESTASNSNRSTPACSPILRKRSRSPTPQSPDGDTMVEKGSDHSSDKSPSTPEQGVQRSCSSQSGRSGGKNSKKSQSWYNVLSPTYKQRNEDFRKLFKQLPDTERLIVDYSCALQRDILLQGRLYLSENWICFYSNIFRWETLLTVRLKDICSMTKEKTARLIPNAIQVCTDSEKHFFTSFGARDRTYMMMFRLWQNALLEKPLCPKELWHFVHQCYGNELGLTSDDEDYVPPDDDFNTMGYCEEIPVEENEVNDSSSKSSIETKPDASPQLPKKSITNSTLTSTGSSEAPVSFDGLPLEEEVLEGDGSLEKELAIDNIIGEKIEIVAPVTSPSLDFNDNEDIPTELSDSSDTHDEGEVQAFYEDLSGRQYVNEVFNFSVDKLYDLLFTDSPFQRDFMEQRRFSDIIFHPWKKEENGNQSRVILYTITLTNPLAPKTATVRETQTMYKASQESECYVIDAEVLTHDVPYHDYFYTINRYTLTRVARNKSRLRVSTELRYRKQPWGLVKTFIEKNFWSGLEDYFRHLESELTKTESTYLAEMHRQSPKEKTSKAPTVRRRKRPHAHLRVPHLEEVMSPVTTPTDEDVGHRIKHVAGSTQTRHIPEDTPNGFHLQSVSKLLLIISCVLVLLVILNMMLFYKLWMLEYTTQTLTAWQGLRLQERGLGAQDSPLSITPAAGVPLLLPHRLPQSQTEWAQLLESQQKYHDTELQKWREIIKSSVMLLDQMKDSLINLQNGIRSRDYTSESEEKRNRYH</sequence>
<dbReference type="InterPro" id="IPR004182">
    <property type="entry name" value="GRAM"/>
</dbReference>
<feature type="compositionally biased region" description="Basic and acidic residues" evidence="5">
    <location>
        <begin position="184"/>
        <end position="194"/>
    </location>
</feature>
<protein>
    <submittedName>
        <fullName evidence="9">Protein Aster-B isoform X1</fullName>
    </submittedName>
</protein>
<dbReference type="InterPro" id="IPR051482">
    <property type="entry name" value="Cholesterol_transport"/>
</dbReference>
<reference key="1">
    <citation type="submission" date="2019-01" db="UniProtKB">
        <authorList>
            <consortium name="RefSeq"/>
        </authorList>
    </citation>
    <scope>IDENTIFICATION</scope>
</reference>